<gene>
    <name evidence="7" type="ORF">THAPSDRAFT_23704</name>
</gene>
<keyword evidence="2 5" id="KW-0479">Metal-binding</keyword>
<feature type="binding site" evidence="5">
    <location>
        <position position="381"/>
    </location>
    <ligand>
        <name>Fe cation</name>
        <dbReference type="ChEBI" id="CHEBI:24875"/>
        <note>catalytic</note>
    </ligand>
</feature>
<sequence length="593" mass="66622">MARLSLLFGAGIGSAEAFVPPHTTSCVPKFVSSSLHLQTLTELQVDNGQTPQERSQKAIDTWSTVALHPTSNVRRKEISLSGESTTVYNQRLFDEFTSIKGTYFMNGLASCKIGNRLIHPFEAHGHCKSLVFDGQGKMYYTSNIVETPLTKKERAQNRIINRGVMSTVADLDSLWGNIQNALSSSERDTASLTADLWPPPFTKNGDGIDPLLITLTDNGEPYALDPNTLQMKGKLIDVVPKLASVFRGNKCLAHSRYDEANNRFIMCINNMIIPGEDFKGNVQMEFVEFDDNFDVVSRRQHTTRFMVFHDWALTENYYVVPKNPAYLKWRNIAKFVVGLGLGTDVFAMEEETPGEFILIPRHGTDDDVKEIQSDVFFNCFHFGPVYENDDELIINGCIFDSYSFGGEMGFNGDEQSFSPIEWGSTGLANGAQAPAPRLDQFVVDTSKTPYRLKSKERVPVIPVDMPSFNGNAKFCRYSYFLGASRPEGWFPFRQIVRLNMETFESFVYDAGYEQVVSEPMYIPKNNPTSSSDDEGFVLSFFHDAINKQAKIVVWESASFSDGPIAVIAMGDFFPWCVHGSGFYKDYIPFESVY</sequence>
<dbReference type="GO" id="GO:0046872">
    <property type="term" value="F:metal ion binding"/>
    <property type="evidence" value="ECO:0007669"/>
    <property type="project" value="UniProtKB-KW"/>
</dbReference>
<feature type="binding site" evidence="5">
    <location>
        <position position="578"/>
    </location>
    <ligand>
        <name>Fe cation</name>
        <dbReference type="ChEBI" id="CHEBI:24875"/>
        <note>catalytic</note>
    </ligand>
</feature>
<evidence type="ECO:0000256" key="2">
    <source>
        <dbReference type="ARBA" id="ARBA00022723"/>
    </source>
</evidence>
<dbReference type="GO" id="GO:0010436">
    <property type="term" value="F:carotenoid dioxygenase activity"/>
    <property type="evidence" value="ECO:0000318"/>
    <property type="project" value="GO_Central"/>
</dbReference>
<evidence type="ECO:0000256" key="4">
    <source>
        <dbReference type="ARBA" id="ARBA00023004"/>
    </source>
</evidence>
<evidence type="ECO:0000256" key="1">
    <source>
        <dbReference type="ARBA" id="ARBA00006787"/>
    </source>
</evidence>
<dbReference type="HOGENOM" id="CLU_016472_6_1_1"/>
<dbReference type="AlphaFoldDB" id="B8C6K5"/>
<protein>
    <submittedName>
        <fullName evidence="7">Uncharacterized protein</fullName>
    </submittedName>
</protein>
<dbReference type="InterPro" id="IPR004294">
    <property type="entry name" value="Carotenoid_Oase"/>
</dbReference>
<dbReference type="RefSeq" id="XP_002291734.1">
    <property type="nucleotide sequence ID" value="XM_002291698.1"/>
</dbReference>
<evidence type="ECO:0000256" key="3">
    <source>
        <dbReference type="ARBA" id="ARBA00023002"/>
    </source>
</evidence>
<dbReference type="PANTHER" id="PTHR10543">
    <property type="entry name" value="BETA-CAROTENE DIOXYGENASE"/>
    <property type="match status" value="1"/>
</dbReference>
<dbReference type="GO" id="GO:0016121">
    <property type="term" value="P:carotene catabolic process"/>
    <property type="evidence" value="ECO:0000318"/>
    <property type="project" value="GO_Central"/>
</dbReference>
<feature type="binding site" evidence="5">
    <location>
        <position position="254"/>
    </location>
    <ligand>
        <name>Fe cation</name>
        <dbReference type="ChEBI" id="CHEBI:24875"/>
        <note>catalytic</note>
    </ligand>
</feature>
<evidence type="ECO:0000313" key="7">
    <source>
        <dbReference type="EMBL" id="EED90585.1"/>
    </source>
</evidence>
<proteinExistence type="inferred from homology"/>
<dbReference type="InParanoid" id="B8C6K5"/>
<dbReference type="STRING" id="35128.B8C6K5"/>
<dbReference type="GeneID" id="7450113"/>
<name>B8C6K5_THAPS</name>
<accession>B8C6K5</accession>
<dbReference type="PaxDb" id="35128-Thaps23704"/>
<feature type="binding site" evidence="5">
    <location>
        <position position="309"/>
    </location>
    <ligand>
        <name>Fe cation</name>
        <dbReference type="ChEBI" id="CHEBI:24875"/>
        <note>catalytic</note>
    </ligand>
</feature>
<reference evidence="7 8" key="1">
    <citation type="journal article" date="2004" name="Science">
        <title>The genome of the diatom Thalassiosira pseudonana: ecology, evolution, and metabolism.</title>
        <authorList>
            <person name="Armbrust E.V."/>
            <person name="Berges J.A."/>
            <person name="Bowler C."/>
            <person name="Green B.R."/>
            <person name="Martinez D."/>
            <person name="Putnam N.H."/>
            <person name="Zhou S."/>
            <person name="Allen A.E."/>
            <person name="Apt K.E."/>
            <person name="Bechner M."/>
            <person name="Brzezinski M.A."/>
            <person name="Chaal B.K."/>
            <person name="Chiovitti A."/>
            <person name="Davis A.K."/>
            <person name="Demarest M.S."/>
            <person name="Detter J.C."/>
            <person name="Glavina T."/>
            <person name="Goodstein D."/>
            <person name="Hadi M.Z."/>
            <person name="Hellsten U."/>
            <person name="Hildebrand M."/>
            <person name="Jenkins B.D."/>
            <person name="Jurka J."/>
            <person name="Kapitonov V.V."/>
            <person name="Kroger N."/>
            <person name="Lau W.W."/>
            <person name="Lane T.W."/>
            <person name="Larimer F.W."/>
            <person name="Lippmeier J.C."/>
            <person name="Lucas S."/>
            <person name="Medina M."/>
            <person name="Montsant A."/>
            <person name="Obornik M."/>
            <person name="Parker M.S."/>
            <person name="Palenik B."/>
            <person name="Pazour G.J."/>
            <person name="Richardson P.M."/>
            <person name="Rynearson T.A."/>
            <person name="Saito M.A."/>
            <person name="Schwartz D.C."/>
            <person name="Thamatrakoln K."/>
            <person name="Valentin K."/>
            <person name="Vardi A."/>
            <person name="Wilkerson F.P."/>
            <person name="Rokhsar D.S."/>
        </authorList>
    </citation>
    <scope>NUCLEOTIDE SEQUENCE [LARGE SCALE GENOMIC DNA]</scope>
    <source>
        <strain evidence="7 8">CCMP1335</strain>
    </source>
</reference>
<reference evidence="7 8" key="2">
    <citation type="journal article" date="2008" name="Nature">
        <title>The Phaeodactylum genome reveals the evolutionary history of diatom genomes.</title>
        <authorList>
            <person name="Bowler C."/>
            <person name="Allen A.E."/>
            <person name="Badger J.H."/>
            <person name="Grimwood J."/>
            <person name="Jabbari K."/>
            <person name="Kuo A."/>
            <person name="Maheswari U."/>
            <person name="Martens C."/>
            <person name="Maumus F."/>
            <person name="Otillar R.P."/>
            <person name="Rayko E."/>
            <person name="Salamov A."/>
            <person name="Vandepoele K."/>
            <person name="Beszteri B."/>
            <person name="Gruber A."/>
            <person name="Heijde M."/>
            <person name="Katinka M."/>
            <person name="Mock T."/>
            <person name="Valentin K."/>
            <person name="Verret F."/>
            <person name="Berges J.A."/>
            <person name="Brownlee C."/>
            <person name="Cadoret J.P."/>
            <person name="Chiovitti A."/>
            <person name="Choi C.J."/>
            <person name="Coesel S."/>
            <person name="De Martino A."/>
            <person name="Detter J.C."/>
            <person name="Durkin C."/>
            <person name="Falciatore A."/>
            <person name="Fournet J."/>
            <person name="Haruta M."/>
            <person name="Huysman M.J."/>
            <person name="Jenkins B.D."/>
            <person name="Jiroutova K."/>
            <person name="Jorgensen R.E."/>
            <person name="Joubert Y."/>
            <person name="Kaplan A."/>
            <person name="Kroger N."/>
            <person name="Kroth P.G."/>
            <person name="La Roche J."/>
            <person name="Lindquist E."/>
            <person name="Lommer M."/>
            <person name="Martin-Jezequel V."/>
            <person name="Lopez P.J."/>
            <person name="Lucas S."/>
            <person name="Mangogna M."/>
            <person name="McGinnis K."/>
            <person name="Medlin L.K."/>
            <person name="Montsant A."/>
            <person name="Oudot-Le Secq M.P."/>
            <person name="Napoli C."/>
            <person name="Obornik M."/>
            <person name="Parker M.S."/>
            <person name="Petit J.L."/>
            <person name="Porcel B.M."/>
            <person name="Poulsen N."/>
            <person name="Robison M."/>
            <person name="Rychlewski L."/>
            <person name="Rynearson T.A."/>
            <person name="Schmutz J."/>
            <person name="Shapiro H."/>
            <person name="Siaut M."/>
            <person name="Stanley M."/>
            <person name="Sussman M.R."/>
            <person name="Taylor A.R."/>
            <person name="Vardi A."/>
            <person name="von Dassow P."/>
            <person name="Vyverman W."/>
            <person name="Willis A."/>
            <person name="Wyrwicz L.S."/>
            <person name="Rokhsar D.S."/>
            <person name="Weissenbach J."/>
            <person name="Armbrust E.V."/>
            <person name="Green B.R."/>
            <person name="Van de Peer Y."/>
            <person name="Grigoriev I.V."/>
        </authorList>
    </citation>
    <scope>NUCLEOTIDE SEQUENCE [LARGE SCALE GENOMIC DNA]</scope>
    <source>
        <strain evidence="7 8">CCMP1335</strain>
    </source>
</reference>
<comment type="cofactor">
    <cofactor evidence="5">
        <name>Fe(2+)</name>
        <dbReference type="ChEBI" id="CHEBI:29033"/>
    </cofactor>
    <text evidence="5">Binds 1 Fe(2+) ion per subunit.</text>
</comment>
<dbReference type="OMA" id="EAHGHCK"/>
<dbReference type="EMBL" id="CM000644">
    <property type="protein sequence ID" value="EED90585.1"/>
    <property type="molecule type" value="Genomic_DNA"/>
</dbReference>
<dbReference type="KEGG" id="tps:THAPSDRAFT_23704"/>
<evidence type="ECO:0000256" key="5">
    <source>
        <dbReference type="PIRSR" id="PIRSR604294-1"/>
    </source>
</evidence>
<dbReference type="eggNOG" id="KOG1285">
    <property type="taxonomic scope" value="Eukaryota"/>
</dbReference>
<feature type="chain" id="PRO_5002866291" evidence="6">
    <location>
        <begin position="18"/>
        <end position="593"/>
    </location>
</feature>
<feature type="signal peptide" evidence="6">
    <location>
        <begin position="1"/>
        <end position="17"/>
    </location>
</feature>
<evidence type="ECO:0000313" key="8">
    <source>
        <dbReference type="Proteomes" id="UP000001449"/>
    </source>
</evidence>
<dbReference type="Pfam" id="PF03055">
    <property type="entry name" value="RPE65"/>
    <property type="match status" value="1"/>
</dbReference>
<dbReference type="PANTHER" id="PTHR10543:SF89">
    <property type="entry name" value="CAROTENOID 9,10(9',10')-CLEAVAGE DIOXYGENASE 1"/>
    <property type="match status" value="1"/>
</dbReference>
<dbReference type="Proteomes" id="UP000001449">
    <property type="component" value="Chromosome 8"/>
</dbReference>
<comment type="similarity">
    <text evidence="1">Belongs to the carotenoid oxygenase family.</text>
</comment>
<evidence type="ECO:0000256" key="6">
    <source>
        <dbReference type="SAM" id="SignalP"/>
    </source>
</evidence>
<organism evidence="7 8">
    <name type="scientific">Thalassiosira pseudonana</name>
    <name type="common">Marine diatom</name>
    <name type="synonym">Cyclotella nana</name>
    <dbReference type="NCBI Taxonomy" id="35128"/>
    <lineage>
        <taxon>Eukaryota</taxon>
        <taxon>Sar</taxon>
        <taxon>Stramenopiles</taxon>
        <taxon>Ochrophyta</taxon>
        <taxon>Bacillariophyta</taxon>
        <taxon>Coscinodiscophyceae</taxon>
        <taxon>Thalassiosirophycidae</taxon>
        <taxon>Thalassiosirales</taxon>
        <taxon>Thalassiosiraceae</taxon>
        <taxon>Thalassiosira</taxon>
    </lineage>
</organism>
<keyword evidence="8" id="KW-1185">Reference proteome</keyword>
<keyword evidence="3" id="KW-0560">Oxidoreductase</keyword>
<keyword evidence="6" id="KW-0732">Signal</keyword>
<keyword evidence="4 5" id="KW-0408">Iron</keyword>